<proteinExistence type="predicted"/>
<dbReference type="RefSeq" id="XP_018127959.1">
    <property type="nucleotide sequence ID" value="XM_018277257.2"/>
</dbReference>
<dbReference type="AlphaFoldDB" id="A0A1B8GEG7"/>
<reference evidence="2 3" key="1">
    <citation type="submission" date="2016-03" db="EMBL/GenBank/DDBJ databases">
        <title>Comparative genomics of Pseudogymnoascus destructans, the fungus causing white-nose syndrome of bats.</title>
        <authorList>
            <person name="Palmer J.M."/>
            <person name="Drees K.P."/>
            <person name="Foster J.T."/>
            <person name="Lindner D.L."/>
        </authorList>
    </citation>
    <scope>NUCLEOTIDE SEQUENCE [LARGE SCALE GENOMIC DNA]</scope>
    <source>
        <strain evidence="2 3">UAMH 10579</strain>
    </source>
</reference>
<feature type="region of interest" description="Disordered" evidence="1">
    <location>
        <begin position="1"/>
        <end position="47"/>
    </location>
</feature>
<sequence length="206" mass="22230">MSDSKSLPPDFPTDPSSPSDLPPPAYTSIYDSSPPPSDTKQSPSNPLTNLRTRIAANRASSSDPAAVLHRRLVTHMASRTEMFLADYGSTGFTAAKLSFCANGHVSPTSSEVLTGTAAEDAEKEFIEFDVLESDHFWDDQDAANGLAKGLERALEEKLGLKGMRGEGVDVSVKEEQGGWRRENVFGVWETGTGWGVVVRVRVDVGE</sequence>
<dbReference type="OrthoDB" id="3438972at2759"/>
<feature type="compositionally biased region" description="Polar residues" evidence="1">
    <location>
        <begin position="38"/>
        <end position="47"/>
    </location>
</feature>
<keyword evidence="3" id="KW-1185">Reference proteome</keyword>
<gene>
    <name evidence="2" type="ORF">VE01_07824</name>
</gene>
<dbReference type="GeneID" id="28841210"/>
<name>A0A1B8GEG7_9PEZI</name>
<dbReference type="EMBL" id="KV460245">
    <property type="protein sequence ID" value="OBT94226.1"/>
    <property type="molecule type" value="Genomic_DNA"/>
</dbReference>
<evidence type="ECO:0000313" key="2">
    <source>
        <dbReference type="EMBL" id="OBT94226.1"/>
    </source>
</evidence>
<evidence type="ECO:0000256" key="1">
    <source>
        <dbReference type="SAM" id="MobiDB-lite"/>
    </source>
</evidence>
<reference evidence="3" key="2">
    <citation type="journal article" date="2018" name="Nat. Commun.">
        <title>Extreme sensitivity to ultraviolet light in the fungal pathogen causing white-nose syndrome of bats.</title>
        <authorList>
            <person name="Palmer J.M."/>
            <person name="Drees K.P."/>
            <person name="Foster J.T."/>
            <person name="Lindner D.L."/>
        </authorList>
    </citation>
    <scope>NUCLEOTIDE SEQUENCE [LARGE SCALE GENOMIC DNA]</scope>
    <source>
        <strain evidence="3">UAMH 10579</strain>
    </source>
</reference>
<evidence type="ECO:0000313" key="3">
    <source>
        <dbReference type="Proteomes" id="UP000091956"/>
    </source>
</evidence>
<organism evidence="2 3">
    <name type="scientific">Pseudogymnoascus verrucosus</name>
    <dbReference type="NCBI Taxonomy" id="342668"/>
    <lineage>
        <taxon>Eukaryota</taxon>
        <taxon>Fungi</taxon>
        <taxon>Dikarya</taxon>
        <taxon>Ascomycota</taxon>
        <taxon>Pezizomycotina</taxon>
        <taxon>Leotiomycetes</taxon>
        <taxon>Thelebolales</taxon>
        <taxon>Thelebolaceae</taxon>
        <taxon>Pseudogymnoascus</taxon>
    </lineage>
</organism>
<protein>
    <submittedName>
        <fullName evidence="2">Uncharacterized protein</fullName>
    </submittedName>
</protein>
<dbReference type="Proteomes" id="UP000091956">
    <property type="component" value="Unassembled WGS sequence"/>
</dbReference>
<accession>A0A1B8GEG7</accession>